<dbReference type="OMA" id="RQECRTI"/>
<keyword evidence="2" id="KW-1185">Reference proteome</keyword>
<gene>
    <name evidence="1" type="ORF">NLS_LOCUS4746</name>
</gene>
<reference evidence="1 2" key="1">
    <citation type="submission" date="2018-08" db="EMBL/GenBank/DDBJ databases">
        <authorList>
            <person name="Laetsch R D."/>
            <person name="Stevens L."/>
            <person name="Kumar S."/>
            <person name="Blaxter L. M."/>
        </authorList>
    </citation>
    <scope>NUCLEOTIDE SEQUENCE [LARGE SCALE GENOMIC DNA]</scope>
</reference>
<dbReference type="OrthoDB" id="5832665at2759"/>
<accession>A0A3P6URD1</accession>
<dbReference type="Proteomes" id="UP000277928">
    <property type="component" value="Unassembled WGS sequence"/>
</dbReference>
<organism evidence="1 2">
    <name type="scientific">Litomosoides sigmodontis</name>
    <name type="common">Filarial nematode worm</name>
    <dbReference type="NCBI Taxonomy" id="42156"/>
    <lineage>
        <taxon>Eukaryota</taxon>
        <taxon>Metazoa</taxon>
        <taxon>Ecdysozoa</taxon>
        <taxon>Nematoda</taxon>
        <taxon>Chromadorea</taxon>
        <taxon>Rhabditida</taxon>
        <taxon>Spirurina</taxon>
        <taxon>Spiruromorpha</taxon>
        <taxon>Filarioidea</taxon>
        <taxon>Onchocercidae</taxon>
        <taxon>Litomosoides</taxon>
    </lineage>
</organism>
<dbReference type="EMBL" id="UYRX01000319">
    <property type="protein sequence ID" value="VDK80011.1"/>
    <property type="molecule type" value="Genomic_DNA"/>
</dbReference>
<name>A0A3P6URD1_LITSI</name>
<evidence type="ECO:0000313" key="2">
    <source>
        <dbReference type="Proteomes" id="UP000277928"/>
    </source>
</evidence>
<proteinExistence type="predicted"/>
<sequence>MIFNETCKRTPLPSKLAHRTYSSIRCSRQTQRTQLKSIENTSLNEQHHQHLRRGYQTISEGCDLTIECSGSQNNEQRNVCSFVRGSTQLRDSRRKTAEQWQTRKYSSANESNCVEEIRSSQKVKFSLPANNRTYLRNVTSTAEEKKSLQISATKRTRTHLLPSDCSSTAISAKSKSRHSQSNVNFLCNSHLLYLAKSKKMHVIPAGLRQIHVDTSAQNQIPLNEEVC</sequence>
<protein>
    <submittedName>
        <fullName evidence="1">Uncharacterized protein</fullName>
    </submittedName>
</protein>
<dbReference type="AlphaFoldDB" id="A0A3P6URD1"/>
<evidence type="ECO:0000313" key="1">
    <source>
        <dbReference type="EMBL" id="VDK80011.1"/>
    </source>
</evidence>